<keyword evidence="3" id="KW-0804">Transcription</keyword>
<organism evidence="5 6">
    <name type="scientific">Enterobacillus tribolii</name>
    <dbReference type="NCBI Taxonomy" id="1487935"/>
    <lineage>
        <taxon>Bacteria</taxon>
        <taxon>Pseudomonadati</taxon>
        <taxon>Pseudomonadota</taxon>
        <taxon>Gammaproteobacteria</taxon>
        <taxon>Enterobacterales</taxon>
        <taxon>Hafniaceae</taxon>
        <taxon>Enterobacillus</taxon>
    </lineage>
</organism>
<dbReference type="PANTHER" id="PTHR33204:SF37">
    <property type="entry name" value="HTH-TYPE TRANSCRIPTIONAL REGULATOR YODB"/>
    <property type="match status" value="1"/>
</dbReference>
<keyword evidence="6" id="KW-1185">Reference proteome</keyword>
<keyword evidence="2" id="KW-0238">DNA-binding</keyword>
<gene>
    <name evidence="5" type="ORF">C8D90_10241</name>
</gene>
<evidence type="ECO:0000313" key="5">
    <source>
        <dbReference type="EMBL" id="RDK95570.1"/>
    </source>
</evidence>
<feature type="domain" description="HTH hxlR-type" evidence="4">
    <location>
        <begin position="16"/>
        <end position="114"/>
    </location>
</feature>
<dbReference type="InterPro" id="IPR036390">
    <property type="entry name" value="WH_DNA-bd_sf"/>
</dbReference>
<sequence>MLAGMLDGKKTIDPSCPSRELLSHITSRWGVLTLIALKNKTLRFSELRQKLNGVSERMLIKVLKDFEKDGLVLRESYPVVPPHTEYSLTTSGLEAAGLITLLTDWIGNYQMKENAKPNKS</sequence>
<accession>A0A370R0X2</accession>
<dbReference type="Gene3D" id="1.10.10.10">
    <property type="entry name" value="Winged helix-like DNA-binding domain superfamily/Winged helix DNA-binding domain"/>
    <property type="match status" value="1"/>
</dbReference>
<protein>
    <submittedName>
        <fullName evidence="5">HxlR family transcriptional regulator</fullName>
    </submittedName>
</protein>
<evidence type="ECO:0000313" key="6">
    <source>
        <dbReference type="Proteomes" id="UP000254848"/>
    </source>
</evidence>
<comment type="caution">
    <text evidence="5">The sequence shown here is derived from an EMBL/GenBank/DDBJ whole genome shotgun (WGS) entry which is preliminary data.</text>
</comment>
<reference evidence="5 6" key="1">
    <citation type="submission" date="2018-07" db="EMBL/GenBank/DDBJ databases">
        <title>Genomic Encyclopedia of Type Strains, Phase IV (KMG-IV): sequencing the most valuable type-strain genomes for metagenomic binning, comparative biology and taxonomic classification.</title>
        <authorList>
            <person name="Goeker M."/>
        </authorList>
    </citation>
    <scope>NUCLEOTIDE SEQUENCE [LARGE SCALE GENOMIC DNA]</scope>
    <source>
        <strain evidence="5 6">DSM 103736</strain>
    </source>
</reference>
<evidence type="ECO:0000256" key="2">
    <source>
        <dbReference type="ARBA" id="ARBA00023125"/>
    </source>
</evidence>
<evidence type="ECO:0000256" key="1">
    <source>
        <dbReference type="ARBA" id="ARBA00023015"/>
    </source>
</evidence>
<dbReference type="InterPro" id="IPR002577">
    <property type="entry name" value="HTH_HxlR"/>
</dbReference>
<dbReference type="AlphaFoldDB" id="A0A370R0X2"/>
<evidence type="ECO:0000259" key="4">
    <source>
        <dbReference type="PROSITE" id="PS51118"/>
    </source>
</evidence>
<dbReference type="SUPFAM" id="SSF46785">
    <property type="entry name" value="Winged helix' DNA-binding domain"/>
    <property type="match status" value="1"/>
</dbReference>
<dbReference type="Proteomes" id="UP000254848">
    <property type="component" value="Unassembled WGS sequence"/>
</dbReference>
<dbReference type="Pfam" id="PF01638">
    <property type="entry name" value="HxlR"/>
    <property type="match status" value="1"/>
</dbReference>
<dbReference type="PROSITE" id="PS51118">
    <property type="entry name" value="HTH_HXLR"/>
    <property type="match status" value="1"/>
</dbReference>
<dbReference type="PANTHER" id="PTHR33204">
    <property type="entry name" value="TRANSCRIPTIONAL REGULATOR, MARR FAMILY"/>
    <property type="match status" value="1"/>
</dbReference>
<keyword evidence="1" id="KW-0805">Transcription regulation</keyword>
<evidence type="ECO:0000256" key="3">
    <source>
        <dbReference type="ARBA" id="ARBA00023163"/>
    </source>
</evidence>
<dbReference type="GO" id="GO:0003677">
    <property type="term" value="F:DNA binding"/>
    <property type="evidence" value="ECO:0007669"/>
    <property type="project" value="UniProtKB-KW"/>
</dbReference>
<proteinExistence type="predicted"/>
<dbReference type="InterPro" id="IPR036388">
    <property type="entry name" value="WH-like_DNA-bd_sf"/>
</dbReference>
<dbReference type="EMBL" id="QRAP01000002">
    <property type="protein sequence ID" value="RDK95570.1"/>
    <property type="molecule type" value="Genomic_DNA"/>
</dbReference>
<name>A0A370R0X2_9GAMM</name>